<accession>A0A6J6SB70</accession>
<dbReference type="EMBL" id="CAEZXR010000415">
    <property type="protein sequence ID" value="CAB4732220.1"/>
    <property type="molecule type" value="Genomic_DNA"/>
</dbReference>
<dbReference type="InterPro" id="IPR022603">
    <property type="entry name" value="DUF3152"/>
</dbReference>
<dbReference type="Gene3D" id="3.40.390.10">
    <property type="entry name" value="Collagenase (Catalytic Domain)"/>
    <property type="match status" value="1"/>
</dbReference>
<reference evidence="3" key="1">
    <citation type="submission" date="2020-05" db="EMBL/GenBank/DDBJ databases">
        <authorList>
            <person name="Chiriac C."/>
            <person name="Salcher M."/>
            <person name="Ghai R."/>
            <person name="Kavagutti S V."/>
        </authorList>
    </citation>
    <scope>NUCLEOTIDE SEQUENCE</scope>
</reference>
<dbReference type="GO" id="GO:0008237">
    <property type="term" value="F:metallopeptidase activity"/>
    <property type="evidence" value="ECO:0007669"/>
    <property type="project" value="InterPro"/>
</dbReference>
<proteinExistence type="predicted"/>
<sequence length="382" mass="41594">MGLSRRPLWLAGLLLTTLLATLLALVPGVAAQGVDGPTSLTPPTVTGPPVFARRLTADPGTWDPADVELAYRWLRDGVPVDDATGSTYLLGLDDLRHRLSVEVTATSTDASGHSVTAVALSEPTSVVRRAPMLNRRLPAVRGEARYPRTLRATPGRWRTDPTIVRYRWQRDGEPIAGPRRAQHVITPEDVGHRLSVQVAVKAPGHAWASATSEPVGPVAHRVGVRRTVTYHVETRGRIVTSVGEFARLAQETYDDARGWRGAGVRFVRVARGGDFTLVLAAESTVPSFSSGCSSTYSCRVGRYVIINQDRWRLATPPWREARGSLRDYRHMVLNHETGHWLGLGHATCGGPGRPAPVMQQQSKGLGGCRFNPWPTASEQGRV</sequence>
<feature type="domain" description="DUF3152" evidence="2">
    <location>
        <begin position="209"/>
        <end position="365"/>
    </location>
</feature>
<feature type="region of interest" description="Disordered" evidence="1">
    <location>
        <begin position="355"/>
        <end position="382"/>
    </location>
</feature>
<organism evidence="3">
    <name type="scientific">freshwater metagenome</name>
    <dbReference type="NCBI Taxonomy" id="449393"/>
    <lineage>
        <taxon>unclassified sequences</taxon>
        <taxon>metagenomes</taxon>
        <taxon>ecological metagenomes</taxon>
    </lineage>
</organism>
<dbReference type="SUPFAM" id="SSF55486">
    <property type="entry name" value="Metalloproteases ('zincins'), catalytic domain"/>
    <property type="match status" value="1"/>
</dbReference>
<evidence type="ECO:0000259" key="2">
    <source>
        <dbReference type="Pfam" id="PF11350"/>
    </source>
</evidence>
<evidence type="ECO:0000256" key="1">
    <source>
        <dbReference type="SAM" id="MobiDB-lite"/>
    </source>
</evidence>
<dbReference type="InterPro" id="IPR024079">
    <property type="entry name" value="MetalloPept_cat_dom_sf"/>
</dbReference>
<dbReference type="Pfam" id="PF11350">
    <property type="entry name" value="DUF3152"/>
    <property type="match status" value="1"/>
</dbReference>
<dbReference type="AlphaFoldDB" id="A0A6J6SB70"/>
<dbReference type="Gene3D" id="2.60.40.2700">
    <property type="match status" value="2"/>
</dbReference>
<protein>
    <submittedName>
        <fullName evidence="3">Unannotated protein</fullName>
    </submittedName>
</protein>
<name>A0A6J6SB70_9ZZZZ</name>
<gene>
    <name evidence="3" type="ORF">UFOPK2579_02648</name>
</gene>
<evidence type="ECO:0000313" key="3">
    <source>
        <dbReference type="EMBL" id="CAB4732220.1"/>
    </source>
</evidence>